<comment type="caution">
    <text evidence="1">The sequence shown here is derived from an EMBL/GenBank/DDBJ whole genome shotgun (WGS) entry which is preliminary data.</text>
</comment>
<evidence type="ECO:0000313" key="1">
    <source>
        <dbReference type="EMBL" id="EPX81254.1"/>
    </source>
</evidence>
<organism evidence="1 2">
    <name type="scientific">Litoreibacter arenae DSM 19593</name>
    <dbReference type="NCBI Taxonomy" id="1123360"/>
    <lineage>
        <taxon>Bacteria</taxon>
        <taxon>Pseudomonadati</taxon>
        <taxon>Pseudomonadota</taxon>
        <taxon>Alphaproteobacteria</taxon>
        <taxon>Rhodobacterales</taxon>
        <taxon>Roseobacteraceae</taxon>
        <taxon>Litoreibacter</taxon>
    </lineage>
</organism>
<protein>
    <submittedName>
        <fullName evidence="1">Uncharacterized protein</fullName>
    </submittedName>
</protein>
<sequence>MSTRLTSSNFQQFIRHWLYQMWLTPVAGTSKSRILWSGFFRDSHQVMAQFCSVPLACISKPGFRNLARIGSISVSAIWMGCISVPEATV</sequence>
<evidence type="ECO:0000313" key="2">
    <source>
        <dbReference type="Proteomes" id="UP000015351"/>
    </source>
</evidence>
<dbReference type="HOGENOM" id="CLU_2451033_0_0_5"/>
<reference evidence="2" key="1">
    <citation type="journal article" date="2013" name="Stand. Genomic Sci.">
        <title>Genome sequence of the Litoreibacter arenae type strain (DSM 19593(T)), a member of the Roseobacter clade isolated from sea sand.</title>
        <authorList>
            <person name="Riedel T."/>
            <person name="Fiebig A."/>
            <person name="Petersen J."/>
            <person name="Gronow S."/>
            <person name="Kyrpides N.C."/>
            <person name="Goker M."/>
            <person name="Klenk H.P."/>
        </authorList>
    </citation>
    <scope>NUCLEOTIDE SEQUENCE [LARGE SCALE GENOMIC DNA]</scope>
    <source>
        <strain evidence="2">DSM 19593</strain>
    </source>
</reference>
<gene>
    <name evidence="1" type="ORF">thalar_00704</name>
</gene>
<dbReference type="Proteomes" id="UP000015351">
    <property type="component" value="Unassembled WGS sequence"/>
</dbReference>
<proteinExistence type="predicted"/>
<accession>S9S503</accession>
<dbReference type="EMBL" id="AONI01000006">
    <property type="protein sequence ID" value="EPX81254.1"/>
    <property type="molecule type" value="Genomic_DNA"/>
</dbReference>
<name>S9S503_9RHOB</name>
<dbReference type="AlphaFoldDB" id="S9S503"/>
<keyword evidence="2" id="KW-1185">Reference proteome</keyword>